<evidence type="ECO:0000256" key="2">
    <source>
        <dbReference type="SAM" id="SignalP"/>
    </source>
</evidence>
<dbReference type="PROSITE" id="PS51257">
    <property type="entry name" value="PROKAR_LIPOPROTEIN"/>
    <property type="match status" value="1"/>
</dbReference>
<keyword evidence="1 2" id="KW-0732">Signal</keyword>
<dbReference type="PANTHER" id="PTHR30006">
    <property type="entry name" value="THIAMINE-BINDING PERIPLASMIC PROTEIN-RELATED"/>
    <property type="match status" value="1"/>
</dbReference>
<organism evidence="3 4">
    <name type="scientific">Metabacillus niabensis</name>
    <dbReference type="NCBI Taxonomy" id="324854"/>
    <lineage>
        <taxon>Bacteria</taxon>
        <taxon>Bacillati</taxon>
        <taxon>Bacillota</taxon>
        <taxon>Bacilli</taxon>
        <taxon>Bacillales</taxon>
        <taxon>Bacillaceae</taxon>
        <taxon>Metabacillus</taxon>
    </lineage>
</organism>
<comment type="caution">
    <text evidence="3">The sequence shown here is derived from an EMBL/GenBank/DDBJ whole genome shotgun (WGS) entry which is preliminary data.</text>
</comment>
<dbReference type="Proteomes" id="UP001232245">
    <property type="component" value="Unassembled WGS sequence"/>
</dbReference>
<keyword evidence="4" id="KW-1185">Reference proteome</keyword>
<dbReference type="InterPro" id="IPR026045">
    <property type="entry name" value="Ferric-bd"/>
</dbReference>
<accession>A0ABT9Z2J5</accession>
<evidence type="ECO:0000313" key="3">
    <source>
        <dbReference type="EMBL" id="MDQ0226230.1"/>
    </source>
</evidence>
<dbReference type="RefSeq" id="WP_145582118.1">
    <property type="nucleotide sequence ID" value="NZ_JAUSTZ010000004.1"/>
</dbReference>
<dbReference type="Gene3D" id="3.40.190.10">
    <property type="entry name" value="Periplasmic binding protein-like II"/>
    <property type="match status" value="2"/>
</dbReference>
<reference evidence="3 4" key="1">
    <citation type="submission" date="2023-07" db="EMBL/GenBank/DDBJ databases">
        <title>Genomic Encyclopedia of Type Strains, Phase IV (KMG-IV): sequencing the most valuable type-strain genomes for metagenomic binning, comparative biology and taxonomic classification.</title>
        <authorList>
            <person name="Goeker M."/>
        </authorList>
    </citation>
    <scope>NUCLEOTIDE SEQUENCE [LARGE SCALE GENOMIC DNA]</scope>
    <source>
        <strain evidence="3 4">DSM 17723</strain>
    </source>
</reference>
<feature type="chain" id="PRO_5045802925" evidence="2">
    <location>
        <begin position="19"/>
        <end position="345"/>
    </location>
</feature>
<protein>
    <submittedName>
        <fullName evidence="3">Iron(III) transport system substrate-binding protein</fullName>
    </submittedName>
</protein>
<evidence type="ECO:0000313" key="4">
    <source>
        <dbReference type="Proteomes" id="UP001232245"/>
    </source>
</evidence>
<gene>
    <name evidence="3" type="ORF">J2S02_002575</name>
</gene>
<sequence length="345" mass="38218">MKKIALLFAATLALSACSGNETEKTAGSTSSKTTKENDVLTVYVNDFDEMIEPLFEEATDYDVEIVVGNGAEIQSRIESEKSNPNWDVVWMDGQASFSRWDDEGMFKQNLDLENKANLNDFGKELLPKTDAYYPTGAHAAGVIVYNTNEITAEEAPKTWEDLTDERFKDSVGMADPAVAAPAYPFVAWFFEEQGMDAGKEYFTKLFENGTKVYPKNPNVVEALLSGEIKVAALQESNAYKMVQDGEPVEIIWPEEGAPASVRYAAISSETDNEEAARAFINFLLEYETQKEMINGGTEGYFTSSVKDVESPDDRDKEAPLLIADPAKAAENEAEIKTWFSDQSVQ</sequence>
<dbReference type="SUPFAM" id="SSF53850">
    <property type="entry name" value="Periplasmic binding protein-like II"/>
    <property type="match status" value="1"/>
</dbReference>
<proteinExistence type="predicted"/>
<dbReference type="Pfam" id="PF13343">
    <property type="entry name" value="SBP_bac_6"/>
    <property type="match status" value="1"/>
</dbReference>
<name>A0ABT9Z2J5_9BACI</name>
<dbReference type="PIRSF" id="PIRSF002825">
    <property type="entry name" value="CfbpA"/>
    <property type="match status" value="1"/>
</dbReference>
<evidence type="ECO:0000256" key="1">
    <source>
        <dbReference type="ARBA" id="ARBA00022729"/>
    </source>
</evidence>
<dbReference type="EMBL" id="JAUSTZ010000004">
    <property type="protein sequence ID" value="MDQ0226230.1"/>
    <property type="molecule type" value="Genomic_DNA"/>
</dbReference>
<feature type="signal peptide" evidence="2">
    <location>
        <begin position="1"/>
        <end position="18"/>
    </location>
</feature>